<evidence type="ECO:0000259" key="9">
    <source>
        <dbReference type="PROSITE" id="PS50928"/>
    </source>
</evidence>
<dbReference type="PANTHER" id="PTHR43386:SF25">
    <property type="entry name" value="PEPTIDE ABC TRANSPORTER PERMEASE PROTEIN"/>
    <property type="match status" value="1"/>
</dbReference>
<feature type="transmembrane region" description="Helical" evidence="7">
    <location>
        <begin position="109"/>
        <end position="134"/>
    </location>
</feature>
<dbReference type="EMBL" id="JTJZ01000014">
    <property type="protein sequence ID" value="KHS53601.1"/>
    <property type="molecule type" value="Genomic_DNA"/>
</dbReference>
<dbReference type="InterPro" id="IPR000515">
    <property type="entry name" value="MetI-like"/>
</dbReference>
<dbReference type="PROSITE" id="PS50928">
    <property type="entry name" value="ABC_TM1"/>
    <property type="match status" value="1"/>
</dbReference>
<evidence type="ECO:0000256" key="1">
    <source>
        <dbReference type="ARBA" id="ARBA00004651"/>
    </source>
</evidence>
<feature type="region of interest" description="Disordered" evidence="8">
    <location>
        <begin position="1"/>
        <end position="38"/>
    </location>
</feature>
<feature type="transmembrane region" description="Helical" evidence="7">
    <location>
        <begin position="178"/>
        <end position="198"/>
    </location>
</feature>
<keyword evidence="4 7" id="KW-0812">Transmembrane</keyword>
<name>A0A0B9A4G3_BRELN</name>
<evidence type="ECO:0000256" key="3">
    <source>
        <dbReference type="ARBA" id="ARBA00022475"/>
    </source>
</evidence>
<evidence type="ECO:0000256" key="6">
    <source>
        <dbReference type="ARBA" id="ARBA00023136"/>
    </source>
</evidence>
<sequence length="317" mass="32941">MNPTPTGAQNPRNHIDPVDPAATGAAASAKGGPTRSRKGGRRLNASMIIGAALVVLIVGLALISFVWTPYDANAIDPAARLQGGSLAHPFGTDTFGRDTLTWVMVGARITLLVGVVAVGIALLIGTPIGIISALFAKQPWGMWIDSVIMRANDILLAFPALLLAIIFAAVYSPGTGPAMVAVGIAAIPGFARVARSGTLQVLGSEYVRAARASNRRIPAIAFVHVLPNIAGIVIVQASVAFAISVLAEAGLSFLGLGTQAPTPSWGRMLQESQQYLSTHAELALWPGVFIALAVLGFNLLGDGLRDRFDPKMEARGA</sequence>
<dbReference type="CDD" id="cd06261">
    <property type="entry name" value="TM_PBP2"/>
    <property type="match status" value="1"/>
</dbReference>
<evidence type="ECO:0000313" key="10">
    <source>
        <dbReference type="EMBL" id="KHS53601.1"/>
    </source>
</evidence>
<keyword evidence="3" id="KW-1003">Cell membrane</keyword>
<dbReference type="Pfam" id="PF00528">
    <property type="entry name" value="BPD_transp_1"/>
    <property type="match status" value="1"/>
</dbReference>
<proteinExistence type="inferred from homology"/>
<evidence type="ECO:0000256" key="7">
    <source>
        <dbReference type="RuleBase" id="RU363032"/>
    </source>
</evidence>
<comment type="caution">
    <text evidence="10">The sequence shown here is derived from an EMBL/GenBank/DDBJ whole genome shotgun (WGS) entry which is preliminary data.</text>
</comment>
<keyword evidence="6 7" id="KW-0472">Membrane</keyword>
<feature type="compositionally biased region" description="Polar residues" evidence="8">
    <location>
        <begin position="1"/>
        <end position="12"/>
    </location>
</feature>
<feature type="domain" description="ABC transmembrane type-1" evidence="9">
    <location>
        <begin position="107"/>
        <end position="301"/>
    </location>
</feature>
<feature type="transmembrane region" description="Helical" evidence="7">
    <location>
        <begin position="154"/>
        <end position="172"/>
    </location>
</feature>
<evidence type="ECO:0000313" key="11">
    <source>
        <dbReference type="Proteomes" id="UP000031488"/>
    </source>
</evidence>
<dbReference type="AlphaFoldDB" id="A0A0B9A4G3"/>
<dbReference type="InterPro" id="IPR050366">
    <property type="entry name" value="BP-dependent_transpt_permease"/>
</dbReference>
<dbReference type="PATRIC" id="fig|1703.6.peg.559"/>
<dbReference type="OrthoDB" id="9812701at2"/>
<evidence type="ECO:0000256" key="2">
    <source>
        <dbReference type="ARBA" id="ARBA00022448"/>
    </source>
</evidence>
<evidence type="ECO:0000256" key="4">
    <source>
        <dbReference type="ARBA" id="ARBA00022692"/>
    </source>
</evidence>
<protein>
    <submittedName>
        <fullName evidence="10">ABC-type transporter, integral membrane subunit</fullName>
    </submittedName>
</protein>
<comment type="subcellular location">
    <subcellularLocation>
        <location evidence="1 7">Cell membrane</location>
        <topology evidence="1 7">Multi-pass membrane protein</topology>
    </subcellularLocation>
</comment>
<reference evidence="10 11" key="1">
    <citation type="submission" date="2014-11" db="EMBL/GenBank/DDBJ databases">
        <title>Draft Genome Sequence of Brevibacterium linens AE038-8.</title>
        <authorList>
            <person name="Maizel D."/>
            <person name="Utturkar S.M."/>
            <person name="Brown S.D."/>
            <person name="Ferrero M."/>
            <person name="Rosen B.P."/>
        </authorList>
    </citation>
    <scope>NUCLEOTIDE SEQUENCE [LARGE SCALE GENOMIC DNA]</scope>
    <source>
        <strain evidence="10 11">AE038-8</strain>
    </source>
</reference>
<dbReference type="InterPro" id="IPR035906">
    <property type="entry name" value="MetI-like_sf"/>
</dbReference>
<keyword evidence="2 7" id="KW-0813">Transport</keyword>
<dbReference type="GO" id="GO:0005886">
    <property type="term" value="C:plasma membrane"/>
    <property type="evidence" value="ECO:0007669"/>
    <property type="project" value="UniProtKB-SubCell"/>
</dbReference>
<keyword evidence="11" id="KW-1185">Reference proteome</keyword>
<dbReference type="PANTHER" id="PTHR43386">
    <property type="entry name" value="OLIGOPEPTIDE TRANSPORT SYSTEM PERMEASE PROTEIN APPC"/>
    <property type="match status" value="1"/>
</dbReference>
<accession>A0A0B9A4G3</accession>
<dbReference type="STRING" id="1703.BLSMQ_1291"/>
<feature type="compositionally biased region" description="Low complexity" evidence="8">
    <location>
        <begin position="21"/>
        <end position="32"/>
    </location>
</feature>
<organism evidence="10 11">
    <name type="scientific">Brevibacterium linens</name>
    <dbReference type="NCBI Taxonomy" id="1703"/>
    <lineage>
        <taxon>Bacteria</taxon>
        <taxon>Bacillati</taxon>
        <taxon>Actinomycetota</taxon>
        <taxon>Actinomycetes</taxon>
        <taxon>Micrococcales</taxon>
        <taxon>Brevibacteriaceae</taxon>
        <taxon>Brevibacterium</taxon>
    </lineage>
</organism>
<evidence type="ECO:0000256" key="8">
    <source>
        <dbReference type="SAM" id="MobiDB-lite"/>
    </source>
</evidence>
<feature type="transmembrane region" description="Helical" evidence="7">
    <location>
        <begin position="282"/>
        <end position="301"/>
    </location>
</feature>
<gene>
    <name evidence="10" type="ORF">AE0388_0676</name>
</gene>
<keyword evidence="5 7" id="KW-1133">Transmembrane helix</keyword>
<dbReference type="SUPFAM" id="SSF161098">
    <property type="entry name" value="MetI-like"/>
    <property type="match status" value="1"/>
</dbReference>
<dbReference type="GO" id="GO:0055085">
    <property type="term" value="P:transmembrane transport"/>
    <property type="evidence" value="ECO:0007669"/>
    <property type="project" value="InterPro"/>
</dbReference>
<dbReference type="Proteomes" id="UP000031488">
    <property type="component" value="Unassembled WGS sequence"/>
</dbReference>
<feature type="transmembrane region" description="Helical" evidence="7">
    <location>
        <begin position="219"/>
        <end position="247"/>
    </location>
</feature>
<comment type="similarity">
    <text evidence="7">Belongs to the binding-protein-dependent transport system permease family.</text>
</comment>
<evidence type="ECO:0000256" key="5">
    <source>
        <dbReference type="ARBA" id="ARBA00022989"/>
    </source>
</evidence>
<feature type="transmembrane region" description="Helical" evidence="7">
    <location>
        <begin position="45"/>
        <end position="67"/>
    </location>
</feature>
<dbReference type="Gene3D" id="1.10.3720.10">
    <property type="entry name" value="MetI-like"/>
    <property type="match status" value="1"/>
</dbReference>